<dbReference type="PROSITE" id="PS51546">
    <property type="entry name" value="PI3K_RBD"/>
    <property type="match status" value="1"/>
</dbReference>
<dbReference type="GO" id="GO:0043491">
    <property type="term" value="P:phosphatidylinositol 3-kinase/protein kinase B signal transduction"/>
    <property type="evidence" value="ECO:0007669"/>
    <property type="project" value="TreeGrafter"/>
</dbReference>
<dbReference type="InterPro" id="IPR035892">
    <property type="entry name" value="C2_domain_sf"/>
</dbReference>
<dbReference type="GO" id="GO:0048015">
    <property type="term" value="P:phosphatidylinositol-mediated signaling"/>
    <property type="evidence" value="ECO:0007669"/>
    <property type="project" value="TreeGrafter"/>
</dbReference>
<dbReference type="SMART" id="SM00145">
    <property type="entry name" value="PI3Ka"/>
    <property type="match status" value="1"/>
</dbReference>
<dbReference type="Proteomes" id="UP001166674">
    <property type="component" value="Unassembled WGS sequence"/>
</dbReference>
<evidence type="ECO:0000256" key="1">
    <source>
        <dbReference type="ARBA" id="ARBA00006209"/>
    </source>
</evidence>
<dbReference type="FunFam" id="1.25.40.70:FF:000010">
    <property type="entry name" value="Phosphatidylinositol 4-phosphate 3-kinase C2 domain-containing subunit gamma"/>
    <property type="match status" value="1"/>
</dbReference>
<dbReference type="FunFam" id="2.60.40.150:FF:000125">
    <property type="entry name" value="Phosphatidylinositol-4-phosphate 3-kinase catalytic subunit type 2 gamma"/>
    <property type="match status" value="1"/>
</dbReference>
<comment type="similarity">
    <text evidence="1">Belongs to the PI3/PI4-kinase family. Type III PI4K subfamily.</text>
</comment>
<dbReference type="InterPro" id="IPR000403">
    <property type="entry name" value="PI3/4_kinase_cat_dom"/>
</dbReference>
<protein>
    <submittedName>
        <fullName evidence="11">Phosphatidylinositol 4-phosphate 3-kinase C2 domain-containing subunit gamma</fullName>
    </submittedName>
</protein>
<name>A0AA41MHP3_SCICA</name>
<dbReference type="InterPro" id="IPR016024">
    <property type="entry name" value="ARM-type_fold"/>
</dbReference>
<evidence type="ECO:0000313" key="11">
    <source>
        <dbReference type="EMBL" id="MBZ3872018.1"/>
    </source>
</evidence>
<sequence>MAYSWQTDLKPNKCDEDQSEHQEFHLVTQPMPSRHVRLGFDHLIDEISNKIPFCQGEIEENTFFVSNASNWDTKRHSLDRTHQISLNEFTSEVPEFSWHQVGKTSAIGFDASVLPKPQIMNKESTWENSIGKYHDVEDSRFNILTPSSTSLHKISTQRELENENHNYYIGFESTIPPVYPSFPNDIMPKEENKRGSMNIGEPSPMFIKGSFLPKTRKIVWPENIEMKYLKAVIQPWIPFVTKLKTNYLVKDLIEEILHLCANDQLFPKDHLLSICGSEEFLQLDHCLGSHKIFQKDKSIIQLQLQKNREVPGKLSRKQYADDVIEETKNICSVLGCVEIKQITDAVNELSLILQRKAELIDAYCHSFYADFQPVNAPGSISRVNPGLHSHLSFTVYAVHNIPEAWVGRKSILGSLLFSMTLQNEPPIELIAPGVWDGSQPSPVTLQIDFPAIGWEYMRPDPEENTTYLEEPTKECLKHIARLSQKQSPLLLSEEKRRYLWFYRFYCNNENCSLPLVLGSAPGWDERTVSEMHTILRRWTFSHPLEALGLLTSSFPDQEIRKVAVQQLDTLLNDELLEYLPQLVQAVKFEWNLESPLVELLLHRSLRSIQVAHRLYWLLKDAQNEVYFKSWYQKLLAALQFCAGKVLNDEFSKERKLIKILGDIGEKVKSASDPRRQEVLRKEIGRLEEFFQDVNSCHLPLNPALCIKGIDHDACSYFTSNALPLKITFINANPMGNNISIIFKAGDDLRQDMLVLQIIQVMDNIWLQEGLDMHMIIYRCLSTGKSQGLVQMVPDAVTLAKIHRHSGLIGPLKENTIKKWFSQHNHLKADYDKMLHAGLPELSGIQDLKYVYDNLRPQDTDLEATSHFTKKIKESLECFPVKLNNLIHTLAQMSAVSPAKSTPQTFPQESFLLSTTRSIQRATILGFSKKPSNISTQVSLLYFLVTLFLQNTGFNDESGTSVYCKLKIFERMIHVCEKFPDKNPKVQLVISYEDMKLTILVKHMKNIHLPDGSAPSAHVEFYLLPYPSEVRRRKTKSVLKCTDPTYNEIVVYDEVTELQGHVLMLIVKSKTVFVGAINIQLCSVPLNEEKWYPLGNSII</sequence>
<evidence type="ECO:0000256" key="2">
    <source>
        <dbReference type="ARBA" id="ARBA00022679"/>
    </source>
</evidence>
<keyword evidence="2" id="KW-0808">Transferase</keyword>
<comment type="catalytic activity">
    <reaction evidence="5">
        <text>a 1,2-diacyl-sn-glycero-3-phospho-(1D-myo-inositol 4-phosphate) + ATP = a 1,2-diacyl-sn-glycero-3-phospho-(1D-myo-inositol-3,4-bisphosphate) + ADP + H(+)</text>
        <dbReference type="Rhea" id="RHEA:18373"/>
        <dbReference type="ChEBI" id="CHEBI:15378"/>
        <dbReference type="ChEBI" id="CHEBI:30616"/>
        <dbReference type="ChEBI" id="CHEBI:57658"/>
        <dbReference type="ChEBI" id="CHEBI:58178"/>
        <dbReference type="ChEBI" id="CHEBI:456216"/>
        <dbReference type="EC" id="2.7.1.154"/>
    </reaction>
    <physiologicalReaction direction="left-to-right" evidence="5">
        <dbReference type="Rhea" id="RHEA:18374"/>
    </physiologicalReaction>
</comment>
<keyword evidence="12" id="KW-1185">Reference proteome</keyword>
<reference evidence="11" key="1">
    <citation type="submission" date="2020-03" db="EMBL/GenBank/DDBJ databases">
        <title>Studies in the Genomics of Life Span.</title>
        <authorList>
            <person name="Glass D."/>
        </authorList>
    </citation>
    <scope>NUCLEOTIDE SEQUENCE</scope>
    <source>
        <strain evidence="11">SUZIE</strain>
        <tissue evidence="11">Muscle</tissue>
    </source>
</reference>
<dbReference type="InterPro" id="IPR015433">
    <property type="entry name" value="PI3/4_kinase"/>
</dbReference>
<dbReference type="EMBL" id="JAATJV010181200">
    <property type="protein sequence ID" value="MBZ3872018.1"/>
    <property type="molecule type" value="Genomic_DNA"/>
</dbReference>
<keyword evidence="3" id="KW-0418">Kinase</keyword>
<evidence type="ECO:0000259" key="8">
    <source>
        <dbReference type="PROSITE" id="PS50290"/>
    </source>
</evidence>
<dbReference type="PROSITE" id="PS51545">
    <property type="entry name" value="PIK_HELICAL"/>
    <property type="match status" value="1"/>
</dbReference>
<dbReference type="SUPFAM" id="SSF56112">
    <property type="entry name" value="Protein kinase-like (PK-like)"/>
    <property type="match status" value="1"/>
</dbReference>
<dbReference type="Gene3D" id="1.25.40.70">
    <property type="entry name" value="Phosphatidylinositol 3-kinase, accessory domain (PIK)"/>
    <property type="match status" value="1"/>
</dbReference>
<dbReference type="CDD" id="cd00869">
    <property type="entry name" value="PI3Ka_II"/>
    <property type="match status" value="1"/>
</dbReference>
<feature type="domain" description="PI3K-RBD" evidence="10">
    <location>
        <begin position="221"/>
        <end position="309"/>
    </location>
</feature>
<proteinExistence type="inferred from homology"/>
<dbReference type="Gene3D" id="2.60.40.150">
    <property type="entry name" value="C2 domain"/>
    <property type="match status" value="1"/>
</dbReference>
<dbReference type="InterPro" id="IPR000341">
    <property type="entry name" value="PI3K_Ras-bd_dom"/>
</dbReference>
<dbReference type="InterPro" id="IPR000008">
    <property type="entry name" value="C2_dom"/>
</dbReference>
<dbReference type="GO" id="GO:0035005">
    <property type="term" value="F:1-phosphatidylinositol-4-phosphate 3-kinase activity"/>
    <property type="evidence" value="ECO:0007669"/>
    <property type="project" value="UniProtKB-EC"/>
</dbReference>
<dbReference type="InterPro" id="IPR036940">
    <property type="entry name" value="PI3/4_kinase_cat_sf"/>
</dbReference>
<dbReference type="InterPro" id="IPR018936">
    <property type="entry name" value="PI3/4_kinase_CS"/>
</dbReference>
<dbReference type="Pfam" id="PF00454">
    <property type="entry name" value="PI3_PI4_kinase"/>
    <property type="match status" value="1"/>
</dbReference>
<dbReference type="InterPro" id="IPR042236">
    <property type="entry name" value="PI3K_accessory_sf"/>
</dbReference>
<feature type="domain" description="C2" evidence="7">
    <location>
        <begin position="981"/>
        <end position="1098"/>
    </location>
</feature>
<dbReference type="PANTHER" id="PTHR10048">
    <property type="entry name" value="PHOSPHATIDYLINOSITOL KINASE"/>
    <property type="match status" value="1"/>
</dbReference>
<comment type="catalytic activity">
    <reaction evidence="4">
        <text>a 1,2-diacyl-sn-glycero-3-phospho-(1D-myo-inositol) + ATP = a 1,2-diacyl-sn-glycero-3-phospho-(1D-myo-inositol-3-phosphate) + ADP + H(+)</text>
        <dbReference type="Rhea" id="RHEA:12709"/>
        <dbReference type="ChEBI" id="CHEBI:15378"/>
        <dbReference type="ChEBI" id="CHEBI:30616"/>
        <dbReference type="ChEBI" id="CHEBI:57880"/>
        <dbReference type="ChEBI" id="CHEBI:58088"/>
        <dbReference type="ChEBI" id="CHEBI:456216"/>
        <dbReference type="EC" id="2.7.1.137"/>
    </reaction>
    <physiologicalReaction direction="left-to-right" evidence="4">
        <dbReference type="Rhea" id="RHEA:12710"/>
    </physiologicalReaction>
</comment>
<feature type="compositionally biased region" description="Basic and acidic residues" evidence="6">
    <location>
        <begin position="10"/>
        <end position="20"/>
    </location>
</feature>
<feature type="region of interest" description="Disordered" evidence="6">
    <location>
        <begin position="1"/>
        <end position="20"/>
    </location>
</feature>
<dbReference type="PROSITE" id="PS50290">
    <property type="entry name" value="PI3_4_KINASE_3"/>
    <property type="match status" value="1"/>
</dbReference>
<evidence type="ECO:0000256" key="3">
    <source>
        <dbReference type="ARBA" id="ARBA00022777"/>
    </source>
</evidence>
<dbReference type="PANTHER" id="PTHR10048:SF29">
    <property type="entry name" value="PHOSPHATIDYLINOSITOL 3-KINASE C2 DOMAIN-CONTAINING SUBUNIT GAMMA"/>
    <property type="match status" value="1"/>
</dbReference>
<evidence type="ECO:0000256" key="4">
    <source>
        <dbReference type="ARBA" id="ARBA00023985"/>
    </source>
</evidence>
<dbReference type="InterPro" id="IPR001263">
    <property type="entry name" value="PI3K_accessory_dom"/>
</dbReference>
<dbReference type="PROSITE" id="PS50004">
    <property type="entry name" value="C2"/>
    <property type="match status" value="1"/>
</dbReference>
<dbReference type="Gene3D" id="1.10.1070.11">
    <property type="entry name" value="Phosphatidylinositol 3-/4-kinase, catalytic domain"/>
    <property type="match status" value="1"/>
</dbReference>
<dbReference type="InterPro" id="IPR011009">
    <property type="entry name" value="Kinase-like_dom_sf"/>
</dbReference>
<evidence type="ECO:0000259" key="9">
    <source>
        <dbReference type="PROSITE" id="PS51545"/>
    </source>
</evidence>
<gene>
    <name evidence="11" type="ORF">SUZIE_115835</name>
</gene>
<feature type="domain" description="PI3K/PI4K catalytic" evidence="8">
    <location>
        <begin position="710"/>
        <end position="1098"/>
    </location>
</feature>
<dbReference type="SUPFAM" id="SSF49562">
    <property type="entry name" value="C2 domain (Calcium/lipid-binding domain, CaLB)"/>
    <property type="match status" value="1"/>
</dbReference>
<feature type="domain" description="PIK helical" evidence="9">
    <location>
        <begin position="465"/>
        <end position="641"/>
    </location>
</feature>
<comment type="caution">
    <text evidence="11">The sequence shown here is derived from an EMBL/GenBank/DDBJ whole genome shotgun (WGS) entry which is preliminary data.</text>
</comment>
<evidence type="ECO:0000313" key="12">
    <source>
        <dbReference type="Proteomes" id="UP001166674"/>
    </source>
</evidence>
<dbReference type="PROSITE" id="PS00915">
    <property type="entry name" value="PI3_4_KINASE_1"/>
    <property type="match status" value="1"/>
</dbReference>
<dbReference type="GO" id="GO:0016477">
    <property type="term" value="P:cell migration"/>
    <property type="evidence" value="ECO:0007669"/>
    <property type="project" value="TreeGrafter"/>
</dbReference>
<accession>A0AA41MHP3</accession>
<dbReference type="Pfam" id="PF00613">
    <property type="entry name" value="PI3Ka"/>
    <property type="match status" value="1"/>
</dbReference>
<dbReference type="GO" id="GO:0005886">
    <property type="term" value="C:plasma membrane"/>
    <property type="evidence" value="ECO:0007669"/>
    <property type="project" value="TreeGrafter"/>
</dbReference>
<dbReference type="GO" id="GO:0016303">
    <property type="term" value="F:1-phosphatidylinositol-3-kinase activity"/>
    <property type="evidence" value="ECO:0007669"/>
    <property type="project" value="UniProtKB-EC"/>
</dbReference>
<dbReference type="GO" id="GO:0005737">
    <property type="term" value="C:cytoplasm"/>
    <property type="evidence" value="ECO:0007669"/>
    <property type="project" value="TreeGrafter"/>
</dbReference>
<dbReference type="FunFam" id="3.30.1010.10:FF:000001">
    <property type="entry name" value="Phosphatidylinositol 4-phosphate 3-kinase C2 domain-containing subunit beta"/>
    <property type="match status" value="1"/>
</dbReference>
<dbReference type="Gene3D" id="3.30.1010.10">
    <property type="entry name" value="Phosphatidylinositol 3-kinase Catalytic Subunit, Chain A, domain 4"/>
    <property type="match status" value="1"/>
</dbReference>
<dbReference type="GO" id="GO:0005942">
    <property type="term" value="C:phosphatidylinositol 3-kinase complex"/>
    <property type="evidence" value="ECO:0007669"/>
    <property type="project" value="TreeGrafter"/>
</dbReference>
<evidence type="ECO:0000259" key="7">
    <source>
        <dbReference type="PROSITE" id="PS50004"/>
    </source>
</evidence>
<dbReference type="SMART" id="SM00239">
    <property type="entry name" value="C2"/>
    <property type="match status" value="1"/>
</dbReference>
<dbReference type="AlphaFoldDB" id="A0AA41MHP3"/>
<evidence type="ECO:0000259" key="10">
    <source>
        <dbReference type="PROSITE" id="PS51546"/>
    </source>
</evidence>
<dbReference type="Pfam" id="PF00168">
    <property type="entry name" value="C2"/>
    <property type="match status" value="1"/>
</dbReference>
<dbReference type="SUPFAM" id="SSF48371">
    <property type="entry name" value="ARM repeat"/>
    <property type="match status" value="1"/>
</dbReference>
<organism evidence="11 12">
    <name type="scientific">Sciurus carolinensis</name>
    <name type="common">Eastern gray squirrel</name>
    <dbReference type="NCBI Taxonomy" id="30640"/>
    <lineage>
        <taxon>Eukaryota</taxon>
        <taxon>Metazoa</taxon>
        <taxon>Chordata</taxon>
        <taxon>Craniata</taxon>
        <taxon>Vertebrata</taxon>
        <taxon>Euteleostomi</taxon>
        <taxon>Mammalia</taxon>
        <taxon>Eutheria</taxon>
        <taxon>Euarchontoglires</taxon>
        <taxon>Glires</taxon>
        <taxon>Rodentia</taxon>
        <taxon>Sciuromorpha</taxon>
        <taxon>Sciuridae</taxon>
        <taxon>Sciurinae</taxon>
        <taxon>Sciurini</taxon>
        <taxon>Sciurus</taxon>
    </lineage>
</organism>
<evidence type="ECO:0000256" key="5">
    <source>
        <dbReference type="ARBA" id="ARBA00029297"/>
    </source>
</evidence>
<dbReference type="SMART" id="SM00146">
    <property type="entry name" value="PI3Kc"/>
    <property type="match status" value="1"/>
</dbReference>
<evidence type="ECO:0000256" key="6">
    <source>
        <dbReference type="SAM" id="MobiDB-lite"/>
    </source>
</evidence>